<sequence length="71" mass="8476">MVVSAGPWFSEKAEMNILEINEKLRPQLAEKKQQFRNIKEKFLVTQVAYFLANQQNKYSNIKSWFTLRHES</sequence>
<protein>
    <submittedName>
        <fullName evidence="1">Uncharacterized protein</fullName>
    </submittedName>
</protein>
<dbReference type="AlphaFoldDB" id="A0A2K5LYG0"/>
<dbReference type="GeneTree" id="ENSGT00420000029746"/>
<dbReference type="Ensembl" id="ENSCATT00000042161.1">
    <property type="protein sequence ID" value="ENSCATP00000017989.1"/>
    <property type="gene ID" value="ENSCATG00000032864.1"/>
</dbReference>
<proteinExistence type="predicted"/>
<evidence type="ECO:0000313" key="1">
    <source>
        <dbReference type="Ensembl" id="ENSCATP00000017989.1"/>
    </source>
</evidence>
<dbReference type="InterPro" id="IPR055306">
    <property type="entry name" value="NBPF"/>
</dbReference>
<reference evidence="1" key="2">
    <citation type="submission" date="2025-09" db="UniProtKB">
        <authorList>
            <consortium name="Ensembl"/>
        </authorList>
    </citation>
    <scope>IDENTIFICATION</scope>
</reference>
<dbReference type="Proteomes" id="UP000233060">
    <property type="component" value="Unassembled WGS sequence"/>
</dbReference>
<evidence type="ECO:0000313" key="2">
    <source>
        <dbReference type="Proteomes" id="UP000233060"/>
    </source>
</evidence>
<name>A0A2K5LYG0_CERAT</name>
<organism evidence="1 2">
    <name type="scientific">Cercocebus atys</name>
    <name type="common">Sooty mangabey</name>
    <name type="synonym">Cercocebus torquatus atys</name>
    <dbReference type="NCBI Taxonomy" id="9531"/>
    <lineage>
        <taxon>Eukaryota</taxon>
        <taxon>Metazoa</taxon>
        <taxon>Chordata</taxon>
        <taxon>Craniata</taxon>
        <taxon>Vertebrata</taxon>
        <taxon>Euteleostomi</taxon>
        <taxon>Mammalia</taxon>
        <taxon>Eutheria</taxon>
        <taxon>Euarchontoglires</taxon>
        <taxon>Primates</taxon>
        <taxon>Haplorrhini</taxon>
        <taxon>Catarrhini</taxon>
        <taxon>Cercopithecidae</taxon>
        <taxon>Cercopithecinae</taxon>
        <taxon>Cercocebus</taxon>
    </lineage>
</organism>
<dbReference type="OMA" id="WFTLRHK"/>
<keyword evidence="2" id="KW-1185">Reference proteome</keyword>
<dbReference type="PANTHER" id="PTHR14199:SF42">
    <property type="entry name" value="NEUROBLASTOMA BREAKPOINT FAMILY MEMBER 7-RELATED"/>
    <property type="match status" value="1"/>
</dbReference>
<dbReference type="Bgee" id="ENSCATG00000032864">
    <property type="expression patterns" value="Expressed in cerebellum and 12 other cell types or tissues"/>
</dbReference>
<accession>A0A2K5LYG0</accession>
<dbReference type="PANTHER" id="PTHR14199">
    <property type="entry name" value="NEUROBLASTOMA BREAKPOINT FAMILY MEMBER 6-LIKE PROTEIN"/>
    <property type="match status" value="1"/>
</dbReference>
<reference evidence="1" key="1">
    <citation type="submission" date="2025-08" db="UniProtKB">
        <authorList>
            <consortium name="Ensembl"/>
        </authorList>
    </citation>
    <scope>IDENTIFICATION</scope>
</reference>